<keyword evidence="1" id="KW-0067">ATP-binding</keyword>
<evidence type="ECO:0000313" key="3">
    <source>
        <dbReference type="EMBL" id="GGN66867.1"/>
    </source>
</evidence>
<dbReference type="GO" id="GO:0046872">
    <property type="term" value="F:metal ion binding"/>
    <property type="evidence" value="ECO:0007669"/>
    <property type="project" value="InterPro"/>
</dbReference>
<dbReference type="EMBL" id="BMOS01000050">
    <property type="protein sequence ID" value="GGN66867.1"/>
    <property type="molecule type" value="Genomic_DNA"/>
</dbReference>
<dbReference type="Proteomes" id="UP000624041">
    <property type="component" value="Unassembled WGS sequence"/>
</dbReference>
<proteinExistence type="predicted"/>
<dbReference type="NCBIfam" id="NF009406">
    <property type="entry name" value="PRK12767.1-5"/>
    <property type="match status" value="1"/>
</dbReference>
<dbReference type="GO" id="GO:0005524">
    <property type="term" value="F:ATP binding"/>
    <property type="evidence" value="ECO:0007669"/>
    <property type="project" value="UniProtKB-UniRule"/>
</dbReference>
<dbReference type="PANTHER" id="PTHR23132">
    <property type="entry name" value="D-ALANINE--D-ALANINE LIGASE"/>
    <property type="match status" value="1"/>
</dbReference>
<dbReference type="RefSeq" id="WP_188859612.1">
    <property type="nucleotide sequence ID" value="NZ_BMOS01000050.1"/>
</dbReference>
<gene>
    <name evidence="3" type="ORF">GCM10007971_37220</name>
</gene>
<dbReference type="InterPro" id="IPR013815">
    <property type="entry name" value="ATP_grasp_subdomain_1"/>
</dbReference>
<dbReference type="PANTHER" id="PTHR23132:SF14">
    <property type="entry name" value="ATP-GRASP DOMAIN-CONTAINING PROTEIN"/>
    <property type="match status" value="1"/>
</dbReference>
<dbReference type="Pfam" id="PF21360">
    <property type="entry name" value="PylC-like_N"/>
    <property type="match status" value="1"/>
</dbReference>
<dbReference type="Gene3D" id="3.30.1490.20">
    <property type="entry name" value="ATP-grasp fold, A domain"/>
    <property type="match status" value="1"/>
</dbReference>
<name>A0A918D4M5_9BACI</name>
<dbReference type="InterPro" id="IPR048764">
    <property type="entry name" value="PylC_N"/>
</dbReference>
<dbReference type="GO" id="GO:0008716">
    <property type="term" value="F:D-alanine-D-alanine ligase activity"/>
    <property type="evidence" value="ECO:0007669"/>
    <property type="project" value="TreeGrafter"/>
</dbReference>
<dbReference type="PROSITE" id="PS50975">
    <property type="entry name" value="ATP_GRASP"/>
    <property type="match status" value="1"/>
</dbReference>
<keyword evidence="4" id="KW-1185">Reference proteome</keyword>
<dbReference type="InterPro" id="IPR011761">
    <property type="entry name" value="ATP-grasp"/>
</dbReference>
<keyword evidence="1" id="KW-0547">Nucleotide-binding</keyword>
<sequence length="322" mass="36797">MNVLILSCGTRNKIIQYFQRELSGKGSVIATDCSELAPALYHADKHFIVPRMNEKGYLDEILSICRESNVKAVLSLIDPELSLLAKHRQKFLDIGTTPVVSEYDLVELCFDKYEMFKFLVRNEFPTVPSYLDKEKFYMDVDNGKINYPVFVKPVKGSASINISKVSSKEEVELLFNRFDNLMIQEYMKGREYGIDVYIDIISEDPKAIFIKEKIKMRAGETDKSVSIKNECLSSLIKEFVKKVGFKGILDIDVFEVNGKYYISEVNPRFGGGYPHAHESGINVPKMIVNNIEGIENEDLIGNYEEGTYMMKYNEVQVVHLAK</sequence>
<dbReference type="Gene3D" id="3.30.470.20">
    <property type="entry name" value="ATP-grasp fold, B domain"/>
    <property type="match status" value="1"/>
</dbReference>
<protein>
    <submittedName>
        <fullName evidence="3">Carbamoyl phosphate synthase</fullName>
    </submittedName>
</protein>
<evidence type="ECO:0000313" key="4">
    <source>
        <dbReference type="Proteomes" id="UP000624041"/>
    </source>
</evidence>
<dbReference type="InterPro" id="IPR003806">
    <property type="entry name" value="ATP-grasp_PylC-type"/>
</dbReference>
<dbReference type="AlphaFoldDB" id="A0A918D4M5"/>
<organism evidence="3 4">
    <name type="scientific">Oceanobacillus indicireducens</name>
    <dbReference type="NCBI Taxonomy" id="1004261"/>
    <lineage>
        <taxon>Bacteria</taxon>
        <taxon>Bacillati</taxon>
        <taxon>Bacillota</taxon>
        <taxon>Bacilli</taxon>
        <taxon>Bacillales</taxon>
        <taxon>Bacillaceae</taxon>
        <taxon>Oceanobacillus</taxon>
    </lineage>
</organism>
<comment type="caution">
    <text evidence="3">The sequence shown here is derived from an EMBL/GenBank/DDBJ whole genome shotgun (WGS) entry which is preliminary data.</text>
</comment>
<dbReference type="Gene3D" id="3.40.50.20">
    <property type="match status" value="1"/>
</dbReference>
<accession>A0A918D4M5</accession>
<dbReference type="Pfam" id="PF02655">
    <property type="entry name" value="ATP-grasp_3"/>
    <property type="match status" value="1"/>
</dbReference>
<feature type="domain" description="ATP-grasp" evidence="2">
    <location>
        <begin position="116"/>
        <end position="292"/>
    </location>
</feature>
<evidence type="ECO:0000256" key="1">
    <source>
        <dbReference type="PROSITE-ProRule" id="PRU00409"/>
    </source>
</evidence>
<reference evidence="3" key="2">
    <citation type="submission" date="2020-09" db="EMBL/GenBank/DDBJ databases">
        <authorList>
            <person name="Sun Q."/>
            <person name="Ohkuma M."/>
        </authorList>
    </citation>
    <scope>NUCLEOTIDE SEQUENCE</scope>
    <source>
        <strain evidence="3">JCM 17251</strain>
    </source>
</reference>
<dbReference type="SUPFAM" id="SSF56059">
    <property type="entry name" value="Glutathione synthetase ATP-binding domain-like"/>
    <property type="match status" value="1"/>
</dbReference>
<evidence type="ECO:0000259" key="2">
    <source>
        <dbReference type="PROSITE" id="PS50975"/>
    </source>
</evidence>
<reference evidence="3" key="1">
    <citation type="journal article" date="2014" name="Int. J. Syst. Evol. Microbiol.">
        <title>Complete genome sequence of Corynebacterium casei LMG S-19264T (=DSM 44701T), isolated from a smear-ripened cheese.</title>
        <authorList>
            <consortium name="US DOE Joint Genome Institute (JGI-PGF)"/>
            <person name="Walter F."/>
            <person name="Albersmeier A."/>
            <person name="Kalinowski J."/>
            <person name="Ruckert C."/>
        </authorList>
    </citation>
    <scope>NUCLEOTIDE SEQUENCE</scope>
    <source>
        <strain evidence="3">JCM 17251</strain>
    </source>
</reference>